<dbReference type="GO" id="GO:0016020">
    <property type="term" value="C:membrane"/>
    <property type="evidence" value="ECO:0007669"/>
    <property type="project" value="UniProtKB-SubCell"/>
</dbReference>
<feature type="transmembrane region" description="Helical" evidence="6">
    <location>
        <begin position="67"/>
        <end position="88"/>
    </location>
</feature>
<keyword evidence="9" id="KW-1185">Reference proteome</keyword>
<dbReference type="Pfam" id="PF07690">
    <property type="entry name" value="MFS_1"/>
    <property type="match status" value="1"/>
</dbReference>
<keyword evidence="3 6" id="KW-0812">Transmembrane</keyword>
<name>A0A069E856_9PROT</name>
<dbReference type="InterPro" id="IPR036259">
    <property type="entry name" value="MFS_trans_sf"/>
</dbReference>
<feature type="transmembrane region" description="Helical" evidence="6">
    <location>
        <begin position="243"/>
        <end position="262"/>
    </location>
</feature>
<feature type="transmembrane region" description="Helical" evidence="6">
    <location>
        <begin position="158"/>
        <end position="180"/>
    </location>
</feature>
<feature type="transmembrane region" description="Helical" evidence="6">
    <location>
        <begin position="377"/>
        <end position="405"/>
    </location>
</feature>
<proteinExistence type="predicted"/>
<keyword evidence="4 6" id="KW-1133">Transmembrane helix</keyword>
<reference evidence="8 9" key="1">
    <citation type="journal article" date="2014" name="Antonie Van Leeuwenhoek">
        <title>Hyphomonas beringensis sp. nov. and Hyphomonas chukchiensis sp. nov., isolated from surface seawater of the Bering Sea and Chukchi Sea.</title>
        <authorList>
            <person name="Li C."/>
            <person name="Lai Q."/>
            <person name="Li G."/>
            <person name="Dong C."/>
            <person name="Wang J."/>
            <person name="Liao Y."/>
            <person name="Shao Z."/>
        </authorList>
    </citation>
    <scope>NUCLEOTIDE SEQUENCE [LARGE SCALE GENOMIC DNA]</scope>
    <source>
        <strain evidence="8 9">MHS-3</strain>
    </source>
</reference>
<accession>A0A069E856</accession>
<feature type="transmembrane region" description="Helical" evidence="6">
    <location>
        <begin position="127"/>
        <end position="146"/>
    </location>
</feature>
<sequence length="444" mass="46691">MKSETASAGALSAEQAKTSRPTALRAWYTVALLTLLFILSFIDRSILALMAEPVGKSLGLADRQLALLLGFGFALVYSIGGLPLAQLVDTRDRRAVVGVGVGIWSLATVLSAFATGFWSLLVLRCGVALGEAVLTPAAVSLIADLFAKERRSFPMSVYLSVGSFMSIGSYTVGALTYDFAASLRDATGLEAWQLTFVLVGMPGVVLALVFGFTAANPPRGESLTIGQDDATWGGFLAYIRKRALFFVPLLTAAGLYCFYGLAVVTWLPTLLVREEGLNISNAGYLLGCIGVPTALAGNFIWPQVAMAIDRKRPKRGAVIVLMFAALLAGPAFAVGISMGGTVMYVCLGLGIFFGSAFAVIPPIAYQQFGPIRMRARLTAVNLLVIAILGYGLGPLIAVELGALIAGHEHGLSAGLIWMSALTTPVLAALAFLATRQSALADDQD</sequence>
<dbReference type="AlphaFoldDB" id="A0A069E856"/>
<dbReference type="InterPro" id="IPR011701">
    <property type="entry name" value="MFS"/>
</dbReference>
<comment type="caution">
    <text evidence="8">The sequence shown here is derived from an EMBL/GenBank/DDBJ whole genome shotgun (WGS) entry which is preliminary data.</text>
</comment>
<feature type="transmembrane region" description="Helical" evidence="6">
    <location>
        <begin position="26"/>
        <end position="47"/>
    </location>
</feature>
<organism evidence="8 9">
    <name type="scientific">Hyphomonas adhaerens MHS-3</name>
    <dbReference type="NCBI Taxonomy" id="1280949"/>
    <lineage>
        <taxon>Bacteria</taxon>
        <taxon>Pseudomonadati</taxon>
        <taxon>Pseudomonadota</taxon>
        <taxon>Alphaproteobacteria</taxon>
        <taxon>Hyphomonadales</taxon>
        <taxon>Hyphomonadaceae</taxon>
        <taxon>Hyphomonas</taxon>
    </lineage>
</organism>
<protein>
    <submittedName>
        <fullName evidence="8">Major facilitator superfamily protein</fullName>
    </submittedName>
</protein>
<evidence type="ECO:0000256" key="2">
    <source>
        <dbReference type="ARBA" id="ARBA00022448"/>
    </source>
</evidence>
<feature type="transmembrane region" description="Helical" evidence="6">
    <location>
        <begin position="282"/>
        <end position="304"/>
    </location>
</feature>
<feature type="transmembrane region" description="Helical" evidence="6">
    <location>
        <begin position="411"/>
        <end position="433"/>
    </location>
</feature>
<dbReference type="PATRIC" id="fig|1280949.3.peg.2198"/>
<dbReference type="OrthoDB" id="7473300at2"/>
<dbReference type="GO" id="GO:0022857">
    <property type="term" value="F:transmembrane transporter activity"/>
    <property type="evidence" value="ECO:0007669"/>
    <property type="project" value="InterPro"/>
</dbReference>
<evidence type="ECO:0000256" key="3">
    <source>
        <dbReference type="ARBA" id="ARBA00022692"/>
    </source>
</evidence>
<dbReference type="PROSITE" id="PS50850">
    <property type="entry name" value="MFS"/>
    <property type="match status" value="1"/>
</dbReference>
<feature type="transmembrane region" description="Helical" evidence="6">
    <location>
        <begin position="95"/>
        <end position="121"/>
    </location>
</feature>
<dbReference type="PANTHER" id="PTHR23505:SF79">
    <property type="entry name" value="PROTEIN SPINSTER"/>
    <property type="match status" value="1"/>
</dbReference>
<evidence type="ECO:0000259" key="7">
    <source>
        <dbReference type="PROSITE" id="PS50850"/>
    </source>
</evidence>
<dbReference type="RefSeq" id="WP_035570994.1">
    <property type="nucleotide sequence ID" value="NZ_ARYH01000001.1"/>
</dbReference>
<evidence type="ECO:0000313" key="8">
    <source>
        <dbReference type="EMBL" id="KCZ86159.1"/>
    </source>
</evidence>
<feature type="transmembrane region" description="Helical" evidence="6">
    <location>
        <begin position="192"/>
        <end position="215"/>
    </location>
</feature>
<feature type="domain" description="Major facilitator superfamily (MFS) profile" evidence="7">
    <location>
        <begin position="29"/>
        <end position="438"/>
    </location>
</feature>
<dbReference type="Proteomes" id="UP000027446">
    <property type="component" value="Unassembled WGS sequence"/>
</dbReference>
<dbReference type="EMBL" id="ARYH01000001">
    <property type="protein sequence ID" value="KCZ86159.1"/>
    <property type="molecule type" value="Genomic_DNA"/>
</dbReference>
<evidence type="ECO:0000256" key="6">
    <source>
        <dbReference type="SAM" id="Phobius"/>
    </source>
</evidence>
<dbReference type="PANTHER" id="PTHR23505">
    <property type="entry name" value="SPINSTER"/>
    <property type="match status" value="1"/>
</dbReference>
<dbReference type="eggNOG" id="COG2271">
    <property type="taxonomic scope" value="Bacteria"/>
</dbReference>
<dbReference type="SUPFAM" id="SSF103473">
    <property type="entry name" value="MFS general substrate transporter"/>
    <property type="match status" value="1"/>
</dbReference>
<dbReference type="STRING" id="1280949.HAD_10750"/>
<dbReference type="Gene3D" id="1.20.1250.20">
    <property type="entry name" value="MFS general substrate transporter like domains"/>
    <property type="match status" value="2"/>
</dbReference>
<feature type="transmembrane region" description="Helical" evidence="6">
    <location>
        <begin position="316"/>
        <end position="336"/>
    </location>
</feature>
<keyword evidence="2" id="KW-0813">Transport</keyword>
<comment type="subcellular location">
    <subcellularLocation>
        <location evidence="1">Membrane</location>
        <topology evidence="1">Multi-pass membrane protein</topology>
    </subcellularLocation>
</comment>
<evidence type="ECO:0000313" key="9">
    <source>
        <dbReference type="Proteomes" id="UP000027446"/>
    </source>
</evidence>
<evidence type="ECO:0000256" key="4">
    <source>
        <dbReference type="ARBA" id="ARBA00022989"/>
    </source>
</evidence>
<evidence type="ECO:0000256" key="1">
    <source>
        <dbReference type="ARBA" id="ARBA00004141"/>
    </source>
</evidence>
<dbReference type="InterPro" id="IPR044770">
    <property type="entry name" value="MFS_spinster-like"/>
</dbReference>
<keyword evidence="5 6" id="KW-0472">Membrane</keyword>
<gene>
    <name evidence="8" type="ORF">HAD_10750</name>
</gene>
<evidence type="ECO:0000256" key="5">
    <source>
        <dbReference type="ARBA" id="ARBA00023136"/>
    </source>
</evidence>
<dbReference type="InterPro" id="IPR020846">
    <property type="entry name" value="MFS_dom"/>
</dbReference>
<feature type="transmembrane region" description="Helical" evidence="6">
    <location>
        <begin position="342"/>
        <end position="365"/>
    </location>
</feature>